<feature type="compositionally biased region" description="Basic and acidic residues" evidence="7">
    <location>
        <begin position="182"/>
        <end position="205"/>
    </location>
</feature>
<evidence type="ECO:0000256" key="6">
    <source>
        <dbReference type="PROSITE-ProRule" id="PRU01371"/>
    </source>
</evidence>
<dbReference type="InterPro" id="IPR026319">
    <property type="entry name" value="ZC2HC1A/B-like"/>
</dbReference>
<keyword evidence="3" id="KW-0677">Repeat</keyword>
<dbReference type="InterPro" id="IPR049899">
    <property type="entry name" value="Znf_C2HC_C3H"/>
</dbReference>
<keyword evidence="2" id="KW-0479">Metal-binding</keyword>
<organism evidence="9 11">
    <name type="scientific">Hydra vulgaris</name>
    <name type="common">Hydra</name>
    <name type="synonym">Hydra attenuata</name>
    <dbReference type="NCBI Taxonomy" id="6087"/>
    <lineage>
        <taxon>Eukaryota</taxon>
        <taxon>Metazoa</taxon>
        <taxon>Cnidaria</taxon>
        <taxon>Hydrozoa</taxon>
        <taxon>Hydroidolina</taxon>
        <taxon>Anthoathecata</taxon>
        <taxon>Aplanulata</taxon>
        <taxon>Hydridae</taxon>
        <taxon>Hydra</taxon>
    </lineage>
</organism>
<keyword evidence="9" id="KW-1185">Reference proteome</keyword>
<evidence type="ECO:0000313" key="11">
    <source>
        <dbReference type="RefSeq" id="XP_065652328.1"/>
    </source>
</evidence>
<dbReference type="Proteomes" id="UP001652625">
    <property type="component" value="Chromosome 04"/>
</dbReference>
<feature type="region of interest" description="Disordered" evidence="7">
    <location>
        <begin position="279"/>
        <end position="307"/>
    </location>
</feature>
<gene>
    <name evidence="10 11" type="primary">LOC124818837</name>
</gene>
<evidence type="ECO:0000256" key="4">
    <source>
        <dbReference type="ARBA" id="ARBA00022771"/>
    </source>
</evidence>
<feature type="compositionally biased region" description="Basic and acidic residues" evidence="7">
    <location>
        <begin position="297"/>
        <end position="307"/>
    </location>
</feature>
<evidence type="ECO:0000259" key="8">
    <source>
        <dbReference type="PROSITE" id="PS52027"/>
    </source>
</evidence>
<evidence type="ECO:0000313" key="10">
    <source>
        <dbReference type="RefSeq" id="XP_065652327.1"/>
    </source>
</evidence>
<dbReference type="Gene3D" id="3.30.160.60">
    <property type="entry name" value="Classic Zinc Finger"/>
    <property type="match status" value="1"/>
</dbReference>
<evidence type="ECO:0000313" key="9">
    <source>
        <dbReference type="Proteomes" id="UP001652625"/>
    </source>
</evidence>
<dbReference type="PROSITE" id="PS52027">
    <property type="entry name" value="ZF_C2HC_C3H"/>
    <property type="match status" value="2"/>
</dbReference>
<evidence type="ECO:0000256" key="2">
    <source>
        <dbReference type="ARBA" id="ARBA00022723"/>
    </source>
</evidence>
<feature type="region of interest" description="Disordered" evidence="7">
    <location>
        <begin position="182"/>
        <end position="259"/>
    </location>
</feature>
<dbReference type="RefSeq" id="XP_065652327.1">
    <property type="nucleotide sequence ID" value="XM_065796255.1"/>
</dbReference>
<accession>A0ABM4BT49</accession>
<feature type="domain" description="C2HC/C3H-type" evidence="8">
    <location>
        <begin position="47"/>
        <end position="76"/>
    </location>
</feature>
<evidence type="ECO:0000256" key="3">
    <source>
        <dbReference type="ARBA" id="ARBA00022737"/>
    </source>
</evidence>
<evidence type="ECO:0000256" key="5">
    <source>
        <dbReference type="ARBA" id="ARBA00022833"/>
    </source>
</evidence>
<protein>
    <submittedName>
        <fullName evidence="10 11">Zinc finger C2HC domain-containing protein 1B isoform X4</fullName>
    </submittedName>
</protein>
<feature type="domain" description="C2HC/C3H-type" evidence="8">
    <location>
        <begin position="156"/>
        <end position="185"/>
    </location>
</feature>
<evidence type="ECO:0000256" key="7">
    <source>
        <dbReference type="SAM" id="MobiDB-lite"/>
    </source>
</evidence>
<proteinExistence type="inferred from homology"/>
<dbReference type="GeneID" id="124818837"/>
<feature type="compositionally biased region" description="Polar residues" evidence="7">
    <location>
        <begin position="279"/>
        <end position="293"/>
    </location>
</feature>
<evidence type="ECO:0000256" key="1">
    <source>
        <dbReference type="ARBA" id="ARBA00010843"/>
    </source>
</evidence>
<dbReference type="PANTHER" id="PTHR13555">
    <property type="entry name" value="C2H2 ZINC FINGER CGI-62-RELATED"/>
    <property type="match status" value="1"/>
</dbReference>
<dbReference type="PANTHER" id="PTHR13555:SF25">
    <property type="entry name" value="ZINC FINGER C2HC DOMAIN-CONTAINING PROTEIN 1A"/>
    <property type="match status" value="1"/>
</dbReference>
<keyword evidence="5" id="KW-0862">Zinc</keyword>
<reference evidence="10 11" key="1">
    <citation type="submission" date="2025-05" db="UniProtKB">
        <authorList>
            <consortium name="RefSeq"/>
        </authorList>
    </citation>
    <scope>IDENTIFICATION</scope>
</reference>
<name>A0ABM4BT49_HYDVU</name>
<sequence length="385" mass="42812">MLVCFILIVINSNPTKIKNSPTMSEDSSYEEDNNFYDDEEEEDYSVTLVPCDNCGRNFNQDSLLRHKNICKKLKKRKVFDSKKQRLQGIPVKTITASSAPPKINGGVQRKIPKKKADWRATHNDFIKTIRAARGVTAALKSGSELPPPPSPTFNPDYVQCPHCDRRFNESAAERHIGFCKDQKSRLPKNGDSKYGVNKEKQDKRIQYRSPVPGLKKPESSPVKAKSAALPAGSKNNSLPVLNKKVESSPLRSDTKSDTRFAGKDMKLNFANENEDKFSSNIRYGKTSSGSAPSSADKLGKNRSGDPKWLEELKRNDSAKSQTKIVNEFIETKSNSSSKRALPSDPCDVNSGRRKVASFCHDCGAKYPVPAAKFCCECGVRRMALV</sequence>
<dbReference type="Pfam" id="PF13913">
    <property type="entry name" value="zf-C2HC_2"/>
    <property type="match status" value="2"/>
</dbReference>
<keyword evidence="4 6" id="KW-0863">Zinc-finger</keyword>
<comment type="similarity">
    <text evidence="1">Belongs to the ZC2HC1 family.</text>
</comment>
<dbReference type="RefSeq" id="XP_065652328.1">
    <property type="nucleotide sequence ID" value="XM_065796256.1"/>
</dbReference>